<dbReference type="InterPro" id="IPR036388">
    <property type="entry name" value="WH-like_DNA-bd_sf"/>
</dbReference>
<dbReference type="Proteomes" id="UP000183461">
    <property type="component" value="Unassembled WGS sequence"/>
</dbReference>
<dbReference type="EMBL" id="FPIP01000003">
    <property type="protein sequence ID" value="SFW26762.1"/>
    <property type="molecule type" value="Genomic_DNA"/>
</dbReference>
<evidence type="ECO:0000313" key="1">
    <source>
        <dbReference type="EMBL" id="SFW26762.1"/>
    </source>
</evidence>
<protein>
    <recommendedName>
        <fullName evidence="3">Sporulation initiation factor Spo0A C terminal</fullName>
    </recommendedName>
</protein>
<gene>
    <name evidence="1" type="ORF">SAMN02910280_1386</name>
</gene>
<evidence type="ECO:0000313" key="2">
    <source>
        <dbReference type="Proteomes" id="UP000183461"/>
    </source>
</evidence>
<accession>A0A1K1MU91</accession>
<proteinExistence type="predicted"/>
<dbReference type="RefSeq" id="WP_072299737.1">
    <property type="nucleotide sequence ID" value="NZ_CAMIZA010000043.1"/>
</dbReference>
<sequence length="68" mass="7538">MKSNDIFKSIAKQNGVSEEEVKREIEKSIAEACKNPNAPINNIGKGKVPTPEEVMEHVLREVAKSKMS</sequence>
<name>A0A1K1MU91_RUMFL</name>
<reference evidence="1 2" key="1">
    <citation type="submission" date="2016-11" db="EMBL/GenBank/DDBJ databases">
        <authorList>
            <person name="Jaros S."/>
            <person name="Januszkiewicz K."/>
            <person name="Wedrychowicz H."/>
        </authorList>
    </citation>
    <scope>NUCLEOTIDE SEQUENCE [LARGE SCALE GENOMIC DNA]</scope>
    <source>
        <strain evidence="1 2">YL228</strain>
    </source>
</reference>
<dbReference type="AlphaFoldDB" id="A0A1K1MU91"/>
<organism evidence="1 2">
    <name type="scientific">Ruminococcus flavefaciens</name>
    <dbReference type="NCBI Taxonomy" id="1265"/>
    <lineage>
        <taxon>Bacteria</taxon>
        <taxon>Bacillati</taxon>
        <taxon>Bacillota</taxon>
        <taxon>Clostridia</taxon>
        <taxon>Eubacteriales</taxon>
        <taxon>Oscillospiraceae</taxon>
        <taxon>Ruminococcus</taxon>
    </lineage>
</organism>
<dbReference type="Gene3D" id="1.10.10.10">
    <property type="entry name" value="Winged helix-like DNA-binding domain superfamily/Winged helix DNA-binding domain"/>
    <property type="match status" value="1"/>
</dbReference>
<evidence type="ECO:0008006" key="3">
    <source>
        <dbReference type="Google" id="ProtNLM"/>
    </source>
</evidence>